<dbReference type="AlphaFoldDB" id="A0A1L7WUD4"/>
<evidence type="ECO:0000256" key="2">
    <source>
        <dbReference type="SAM" id="MobiDB-lite"/>
    </source>
</evidence>
<feature type="region of interest" description="Disordered" evidence="2">
    <location>
        <begin position="245"/>
        <end position="295"/>
    </location>
</feature>
<dbReference type="EMBL" id="FJOG01000008">
    <property type="protein sequence ID" value="CZR56360.1"/>
    <property type="molecule type" value="Genomic_DNA"/>
</dbReference>
<feature type="region of interest" description="Disordered" evidence="2">
    <location>
        <begin position="732"/>
        <end position="776"/>
    </location>
</feature>
<dbReference type="InterPro" id="IPR011993">
    <property type="entry name" value="PH-like_dom_sf"/>
</dbReference>
<dbReference type="Gene3D" id="3.10.20.90">
    <property type="entry name" value="Phosphatidylinositol 3-kinase Catalytic Subunit, Chain A, domain 1"/>
    <property type="match status" value="1"/>
</dbReference>
<keyword evidence="4" id="KW-1185">Reference proteome</keyword>
<feature type="compositionally biased region" description="Polar residues" evidence="2">
    <location>
        <begin position="249"/>
        <end position="258"/>
    </location>
</feature>
<dbReference type="SUPFAM" id="SSF54236">
    <property type="entry name" value="Ubiquitin-like"/>
    <property type="match status" value="1"/>
</dbReference>
<feature type="compositionally biased region" description="Polar residues" evidence="2">
    <location>
        <begin position="80"/>
        <end position="96"/>
    </location>
</feature>
<feature type="region of interest" description="Disordered" evidence="2">
    <location>
        <begin position="624"/>
        <end position="649"/>
    </location>
</feature>
<feature type="coiled-coil region" evidence="1">
    <location>
        <begin position="194"/>
        <end position="224"/>
    </location>
</feature>
<feature type="compositionally biased region" description="Pro residues" evidence="2">
    <location>
        <begin position="66"/>
        <end position="79"/>
    </location>
</feature>
<feature type="compositionally biased region" description="Pro residues" evidence="2">
    <location>
        <begin position="24"/>
        <end position="34"/>
    </location>
</feature>
<organism evidence="3 4">
    <name type="scientific">Phialocephala subalpina</name>
    <dbReference type="NCBI Taxonomy" id="576137"/>
    <lineage>
        <taxon>Eukaryota</taxon>
        <taxon>Fungi</taxon>
        <taxon>Dikarya</taxon>
        <taxon>Ascomycota</taxon>
        <taxon>Pezizomycotina</taxon>
        <taxon>Leotiomycetes</taxon>
        <taxon>Helotiales</taxon>
        <taxon>Mollisiaceae</taxon>
        <taxon>Phialocephala</taxon>
        <taxon>Phialocephala fortinii species complex</taxon>
    </lineage>
</organism>
<dbReference type="OrthoDB" id="6235964at2759"/>
<keyword evidence="1" id="KW-0175">Coiled coil</keyword>
<dbReference type="Proteomes" id="UP000184330">
    <property type="component" value="Unassembled WGS sequence"/>
</dbReference>
<name>A0A1L7WUD4_9HELO</name>
<feature type="compositionally biased region" description="Low complexity" evidence="2">
    <location>
        <begin position="1"/>
        <end position="12"/>
    </location>
</feature>
<accession>A0A1L7WUD4</accession>
<protein>
    <recommendedName>
        <fullName evidence="5">PH domain-containing protein</fullName>
    </recommendedName>
</protein>
<reference evidence="3 4" key="1">
    <citation type="submission" date="2016-03" db="EMBL/GenBank/DDBJ databases">
        <authorList>
            <person name="Ploux O."/>
        </authorList>
    </citation>
    <scope>NUCLEOTIDE SEQUENCE [LARGE SCALE GENOMIC DNA]</scope>
    <source>
        <strain evidence="3 4">UAMH 11012</strain>
    </source>
</reference>
<feature type="compositionally biased region" description="Low complexity" evidence="2">
    <location>
        <begin position="259"/>
        <end position="275"/>
    </location>
</feature>
<evidence type="ECO:0000313" key="4">
    <source>
        <dbReference type="Proteomes" id="UP000184330"/>
    </source>
</evidence>
<dbReference type="Gene3D" id="2.30.29.30">
    <property type="entry name" value="Pleckstrin-homology domain (PH domain)/Phosphotyrosine-binding domain (PTB)"/>
    <property type="match status" value="1"/>
</dbReference>
<evidence type="ECO:0000256" key="1">
    <source>
        <dbReference type="SAM" id="Coils"/>
    </source>
</evidence>
<feature type="region of interest" description="Disordered" evidence="2">
    <location>
        <begin position="705"/>
        <end position="724"/>
    </location>
</feature>
<feature type="region of interest" description="Disordered" evidence="2">
    <location>
        <begin position="1"/>
        <end position="107"/>
    </location>
</feature>
<sequence>MTTPTPTTATTAQKFSRYRSVRHAPPPPDPPAPLPSTAEKKDDFSRTKSMSRYRRSKISFQVPSSEPLPPPIPDVPPPSYTRNASSGRTGTGSSPHYSPRGSAGQAEIQALMQGQRKRSGLETENERLRRKVREFQEREQARELAAEQALKEERERGFLAQQREAKALAEKQHRERELAKKKSQQEELVKRQILEQEQERMKEVEAARVLKENKRKDLERLQRELELASPPLLTKSPKREKFAFFSRKGSGSVNSPPQSATTSAAASASPASSAKPSKEVPRQHVQGPLPSQAPKRIMEASRPIERAVSSQAPKAVLSQAPKKAVEVPQQIQQGGGGIVPQTDAPISASNAGERRVLVRCKQSSVNLPVTPETTPKEIIYSAANFMTQNIIPSTAILIESYTQLGLTRRVRRYEHVRDVMNSWDRDTQNAFLLENSDTPRFDTDLELSGVPKEKPADVTVHMYHSQKPGTWIKRYITILSSGQVFIHKKSDAKLGDKNTIAICHLSDFDIYSPTPQQLRKVLKPPKKHCYAVKSQQKTAVFLSTENFVHFFSTDDESTSLAFYSAVQTWRSWYLVNKMGSGKKAKPASSVPSKNNFGSALLPSTSDDAEPYMIGTFSSLGLDDRDFKSGSSSSEFDTEDEERPRQVPFHLRNSILLSNAEAKAVMREAKRHPPVVNYRIPSPSEEEFATSGLLGRTYTTRQQKMAKENNNPQPAGPFTEGSNLLNRDAGRTMSMKSQSNGNSGLARSSSRAKPKPLLDFTPQFKEAPQWDKTGKGRGVAPIAGVPLVEVATTPDNPLQDSLPKATVFRRETTGARPGTSARPRTRTGEGAGEGGLVNGATNGNGVDGKSVMGRGRVRYD</sequence>
<dbReference type="STRING" id="576137.A0A1L7WUD4"/>
<gene>
    <name evidence="3" type="ORF">PAC_06248</name>
</gene>
<feature type="compositionally biased region" description="Polar residues" evidence="2">
    <location>
        <begin position="733"/>
        <end position="750"/>
    </location>
</feature>
<dbReference type="InterPro" id="IPR029071">
    <property type="entry name" value="Ubiquitin-like_domsf"/>
</dbReference>
<evidence type="ECO:0008006" key="5">
    <source>
        <dbReference type="Google" id="ProtNLM"/>
    </source>
</evidence>
<evidence type="ECO:0000313" key="3">
    <source>
        <dbReference type="EMBL" id="CZR56360.1"/>
    </source>
</evidence>
<proteinExistence type="predicted"/>
<dbReference type="PANTHER" id="PTHR38700:SF1">
    <property type="entry name" value="PH DOMAIN-CONTAINING PROTEIN"/>
    <property type="match status" value="1"/>
</dbReference>
<feature type="region of interest" description="Disordered" evidence="2">
    <location>
        <begin position="809"/>
        <end position="859"/>
    </location>
</feature>
<feature type="coiled-coil region" evidence="1">
    <location>
        <begin position="111"/>
        <end position="138"/>
    </location>
</feature>
<dbReference type="PANTHER" id="PTHR38700">
    <property type="entry name" value="YALI0E22418P"/>
    <property type="match status" value="1"/>
</dbReference>